<dbReference type="OrthoDB" id="3251949at2759"/>
<dbReference type="PANTHER" id="PTHR40465:SF1">
    <property type="entry name" value="DUF6534 DOMAIN-CONTAINING PROTEIN"/>
    <property type="match status" value="1"/>
</dbReference>
<name>A0A067PGA0_9AGAM</name>
<dbReference type="AlphaFoldDB" id="A0A067PGA0"/>
<reference evidence="5" key="1">
    <citation type="journal article" date="2014" name="Proc. Natl. Acad. Sci. U.S.A.">
        <title>Extensive sampling of basidiomycete genomes demonstrates inadequacy of the white-rot/brown-rot paradigm for wood decay fungi.</title>
        <authorList>
            <person name="Riley R."/>
            <person name="Salamov A.A."/>
            <person name="Brown D.W."/>
            <person name="Nagy L.G."/>
            <person name="Floudas D."/>
            <person name="Held B.W."/>
            <person name="Levasseur A."/>
            <person name="Lombard V."/>
            <person name="Morin E."/>
            <person name="Otillar R."/>
            <person name="Lindquist E.A."/>
            <person name="Sun H."/>
            <person name="LaButti K.M."/>
            <person name="Schmutz J."/>
            <person name="Jabbour D."/>
            <person name="Luo H."/>
            <person name="Baker S.E."/>
            <person name="Pisabarro A.G."/>
            <person name="Walton J.D."/>
            <person name="Blanchette R.A."/>
            <person name="Henrissat B."/>
            <person name="Martin F."/>
            <person name="Cullen D."/>
            <person name="Hibbett D.S."/>
            <person name="Grigoriev I.V."/>
        </authorList>
    </citation>
    <scope>NUCLEOTIDE SEQUENCE [LARGE SCALE GENOMIC DNA]</scope>
    <source>
        <strain evidence="5">MUCL 33604</strain>
    </source>
</reference>
<keyword evidence="2" id="KW-0472">Membrane</keyword>
<dbReference type="Pfam" id="PF20152">
    <property type="entry name" value="DUF6534"/>
    <property type="match status" value="1"/>
</dbReference>
<feature type="region of interest" description="Disordered" evidence="1">
    <location>
        <begin position="271"/>
        <end position="300"/>
    </location>
</feature>
<feature type="transmembrane region" description="Helical" evidence="2">
    <location>
        <begin position="27"/>
        <end position="52"/>
    </location>
</feature>
<protein>
    <recommendedName>
        <fullName evidence="3">DUF6534 domain-containing protein</fullName>
    </recommendedName>
</protein>
<keyword evidence="2" id="KW-0812">Transmembrane</keyword>
<dbReference type="InParanoid" id="A0A067PGA0"/>
<dbReference type="STRING" id="933084.A0A067PGA0"/>
<feature type="domain" description="DUF6534" evidence="3">
    <location>
        <begin position="156"/>
        <end position="243"/>
    </location>
</feature>
<keyword evidence="5" id="KW-1185">Reference proteome</keyword>
<dbReference type="InterPro" id="IPR045339">
    <property type="entry name" value="DUF6534"/>
</dbReference>
<evidence type="ECO:0000259" key="3">
    <source>
        <dbReference type="Pfam" id="PF20152"/>
    </source>
</evidence>
<evidence type="ECO:0000256" key="1">
    <source>
        <dbReference type="SAM" id="MobiDB-lite"/>
    </source>
</evidence>
<evidence type="ECO:0000256" key="2">
    <source>
        <dbReference type="SAM" id="Phobius"/>
    </source>
</evidence>
<feature type="transmembrane region" description="Helical" evidence="2">
    <location>
        <begin position="192"/>
        <end position="213"/>
    </location>
</feature>
<feature type="transmembrane region" description="Helical" evidence="2">
    <location>
        <begin position="102"/>
        <end position="125"/>
    </location>
</feature>
<sequence>MFIQSFQTGVLVDLSVKFWPRAHRESLAIRIMVIFVSVVAFYQTAATFYVMWQNNVVHYGDWTALLVVTWPDKLQNLETASLASPIQAFLIRRCWMLTNKSWLALVPLIGLLLVTIIANIVQTAAMFELYFPSNGSPPHIKISFIQSFVVGLVSTAVLDVALTIILLTILWRSRSSIYSRRFRRTIRRLILISWEAAVLPSSSATISVLLFIILGNSNFWYLFFHAILGKLYAISLLITLNARLDQHDDRPPTRLTEIQLSLPPTGIRDIVDSESSGMTSPNPPISSPPDVPVGKPVINS</sequence>
<evidence type="ECO:0000313" key="5">
    <source>
        <dbReference type="Proteomes" id="UP000027265"/>
    </source>
</evidence>
<dbReference type="EMBL" id="KL197783">
    <property type="protein sequence ID" value="KDQ49486.1"/>
    <property type="molecule type" value="Genomic_DNA"/>
</dbReference>
<dbReference type="HOGENOM" id="CLU_046025_4_0_1"/>
<feature type="transmembrane region" description="Helical" evidence="2">
    <location>
        <begin position="145"/>
        <end position="171"/>
    </location>
</feature>
<gene>
    <name evidence="4" type="ORF">JAAARDRAFT_42910</name>
</gene>
<dbReference type="PANTHER" id="PTHR40465">
    <property type="entry name" value="CHROMOSOME 1, WHOLE GENOME SHOTGUN SEQUENCE"/>
    <property type="match status" value="1"/>
</dbReference>
<keyword evidence="2" id="KW-1133">Transmembrane helix</keyword>
<accession>A0A067PGA0</accession>
<dbReference type="Proteomes" id="UP000027265">
    <property type="component" value="Unassembled WGS sequence"/>
</dbReference>
<evidence type="ECO:0000313" key="4">
    <source>
        <dbReference type="EMBL" id="KDQ49486.1"/>
    </source>
</evidence>
<organism evidence="4 5">
    <name type="scientific">Jaapia argillacea MUCL 33604</name>
    <dbReference type="NCBI Taxonomy" id="933084"/>
    <lineage>
        <taxon>Eukaryota</taxon>
        <taxon>Fungi</taxon>
        <taxon>Dikarya</taxon>
        <taxon>Basidiomycota</taxon>
        <taxon>Agaricomycotina</taxon>
        <taxon>Agaricomycetes</taxon>
        <taxon>Agaricomycetidae</taxon>
        <taxon>Jaapiales</taxon>
        <taxon>Jaapiaceae</taxon>
        <taxon>Jaapia</taxon>
    </lineage>
</organism>
<feature type="compositionally biased region" description="Pro residues" evidence="1">
    <location>
        <begin position="281"/>
        <end position="291"/>
    </location>
</feature>
<feature type="transmembrane region" description="Helical" evidence="2">
    <location>
        <begin position="219"/>
        <end position="240"/>
    </location>
</feature>
<proteinExistence type="predicted"/>